<dbReference type="EMBL" id="CP134879">
    <property type="protein sequence ID" value="WNM24706.1"/>
    <property type="molecule type" value="Genomic_DNA"/>
</dbReference>
<evidence type="ECO:0000256" key="1">
    <source>
        <dbReference type="SAM" id="SignalP"/>
    </source>
</evidence>
<organism evidence="3 4">
    <name type="scientific">Demequina capsici</name>
    <dbReference type="NCBI Taxonomy" id="3075620"/>
    <lineage>
        <taxon>Bacteria</taxon>
        <taxon>Bacillati</taxon>
        <taxon>Actinomycetota</taxon>
        <taxon>Actinomycetes</taxon>
        <taxon>Micrococcales</taxon>
        <taxon>Demequinaceae</taxon>
        <taxon>Demequina</taxon>
    </lineage>
</organism>
<evidence type="ECO:0000259" key="2">
    <source>
        <dbReference type="Pfam" id="PF13845"/>
    </source>
</evidence>
<dbReference type="AlphaFoldDB" id="A0AA96JAH8"/>
<evidence type="ECO:0000313" key="4">
    <source>
        <dbReference type="Proteomes" id="UP001304125"/>
    </source>
</evidence>
<feature type="domain" description="Septum formation-related" evidence="2">
    <location>
        <begin position="61"/>
        <end position="148"/>
    </location>
</feature>
<feature type="chain" id="PRO_5041719045" evidence="1">
    <location>
        <begin position="22"/>
        <end position="155"/>
    </location>
</feature>
<name>A0AA96JAH8_9MICO</name>
<sequence length="155" mass="15847">MGSVRAGAAVAGVMTSMLALAACSSPAAQDVVPRQLSVGECIDFGSYVTSANGAVGGDGTSSLPQVDCGEAHDGEVYAVSTATDDVFDSDALIAEVDTLCYDSFDEYVGTPFADSSLYYSIVYPTGSTWNQGDRMLACVLVAKQQTTGSLKGSGL</sequence>
<gene>
    <name evidence="3" type="ORF">RN606_00730</name>
</gene>
<dbReference type="Pfam" id="PF13845">
    <property type="entry name" value="Septum_form"/>
    <property type="match status" value="1"/>
</dbReference>
<protein>
    <submittedName>
        <fullName evidence="3">Septum formation family protein</fullName>
    </submittedName>
</protein>
<dbReference type="PROSITE" id="PS51257">
    <property type="entry name" value="PROKAR_LIPOPROTEIN"/>
    <property type="match status" value="1"/>
</dbReference>
<dbReference type="RefSeq" id="WP_313498845.1">
    <property type="nucleotide sequence ID" value="NZ_CP134879.1"/>
</dbReference>
<dbReference type="Proteomes" id="UP001304125">
    <property type="component" value="Chromosome"/>
</dbReference>
<keyword evidence="4" id="KW-1185">Reference proteome</keyword>
<feature type="signal peptide" evidence="1">
    <location>
        <begin position="1"/>
        <end position="21"/>
    </location>
</feature>
<proteinExistence type="predicted"/>
<dbReference type="InterPro" id="IPR026004">
    <property type="entry name" value="Septum_form"/>
</dbReference>
<evidence type="ECO:0000313" key="3">
    <source>
        <dbReference type="EMBL" id="WNM24706.1"/>
    </source>
</evidence>
<accession>A0AA96JAH8</accession>
<keyword evidence="1" id="KW-0732">Signal</keyword>
<reference evidence="3 4" key="1">
    <citation type="submission" date="2023-09" db="EMBL/GenBank/DDBJ databases">
        <title>Demequina sp. a novel bacteria isolated from Capsicum annuum.</title>
        <authorList>
            <person name="Humaira Z."/>
            <person name="Lee J."/>
            <person name="Cho D."/>
        </authorList>
    </citation>
    <scope>NUCLEOTIDE SEQUENCE [LARGE SCALE GENOMIC DNA]</scope>
    <source>
        <strain evidence="3 4">OYTSA14</strain>
    </source>
</reference>